<dbReference type="InterPro" id="IPR004089">
    <property type="entry name" value="MCPsignal_dom"/>
</dbReference>
<organism evidence="5 6">
    <name type="scientific">Tumebacillus flagellatus</name>
    <dbReference type="NCBI Taxonomy" id="1157490"/>
    <lineage>
        <taxon>Bacteria</taxon>
        <taxon>Bacillati</taxon>
        <taxon>Bacillota</taxon>
        <taxon>Bacilli</taxon>
        <taxon>Bacillales</taxon>
        <taxon>Alicyclobacillaceae</taxon>
        <taxon>Tumebacillus</taxon>
    </lineage>
</organism>
<keyword evidence="3" id="KW-1133">Transmembrane helix</keyword>
<dbReference type="RefSeq" id="WP_038091842.1">
    <property type="nucleotide sequence ID" value="NZ_JMIR01000031.1"/>
</dbReference>
<feature type="transmembrane region" description="Helical" evidence="3">
    <location>
        <begin position="21"/>
        <end position="39"/>
    </location>
</feature>
<feature type="domain" description="Methyl-accepting transducer" evidence="4">
    <location>
        <begin position="220"/>
        <end position="477"/>
    </location>
</feature>
<gene>
    <name evidence="5" type="ORF">EL26_18395</name>
</gene>
<dbReference type="Proteomes" id="UP000027931">
    <property type="component" value="Unassembled WGS sequence"/>
</dbReference>
<comment type="caution">
    <text evidence="5">The sequence shown here is derived from an EMBL/GenBank/DDBJ whole genome shotgun (WGS) entry which is preliminary data.</text>
</comment>
<reference evidence="5 6" key="1">
    <citation type="journal article" date="2013" name="Int. J. Syst. Evol. Microbiol.">
        <title>Tumebacillus flagellatus sp. nov., an alpha-amylase/pullulanase-producing bacterium isolated from cassava wastewater.</title>
        <authorList>
            <person name="Wang Q."/>
            <person name="Xie N."/>
            <person name="Qin Y."/>
            <person name="Shen N."/>
            <person name="Zhu J."/>
            <person name="Mi H."/>
            <person name="Huang R."/>
        </authorList>
    </citation>
    <scope>NUCLEOTIDE SEQUENCE [LARGE SCALE GENOMIC DNA]</scope>
    <source>
        <strain evidence="5 6">GST4</strain>
    </source>
</reference>
<evidence type="ECO:0000256" key="2">
    <source>
        <dbReference type="PROSITE-ProRule" id="PRU00284"/>
    </source>
</evidence>
<dbReference type="PROSITE" id="PS50111">
    <property type="entry name" value="CHEMOTAXIS_TRANSDUC_2"/>
    <property type="match status" value="1"/>
</dbReference>
<dbReference type="SMART" id="SM00283">
    <property type="entry name" value="MA"/>
    <property type="match status" value="1"/>
</dbReference>
<evidence type="ECO:0000256" key="3">
    <source>
        <dbReference type="SAM" id="Phobius"/>
    </source>
</evidence>
<feature type="transmembrane region" description="Helical" evidence="3">
    <location>
        <begin position="127"/>
        <end position="146"/>
    </location>
</feature>
<dbReference type="InterPro" id="IPR025278">
    <property type="entry name" value="DUF4077"/>
</dbReference>
<evidence type="ECO:0000313" key="6">
    <source>
        <dbReference type="Proteomes" id="UP000027931"/>
    </source>
</evidence>
<feature type="transmembrane region" description="Helical" evidence="3">
    <location>
        <begin position="103"/>
        <end position="120"/>
    </location>
</feature>
<dbReference type="Pfam" id="PF00015">
    <property type="entry name" value="MCPsignal"/>
    <property type="match status" value="1"/>
</dbReference>
<sequence length="503" mass="56306">MWKWVKERCFSGLERIERRNSLLMFIIWFSYALGIVEIAVSAPNSMFDMPYPIYLIGGFLLTITGSVLSNIKKFREAFKFVIMTLLVGMTGLLFYLFNEHAPIYQMLYFVLGVSVLYLNGKLIWYTWGISSGLTVLGYTVWHDFMFVKSSTGEMGTELLFLFITNLALWGVASIGRTLMGRLYHEGEATKAQALELKRTQEMIVETVAELKANFGLLEQNMGISRQSSAEIRHAFQEVAVGTQSQAESMTHSMMELQTMENAMKELVHQVRDAATNVNESHELSQSSVATIQQFQKHMQTLDGVIAQSVSVIRELREQANHINEIVEAITGISNQTSLLALNANIEAARAGEHGRGFAIVADEVRKLADQSQTSAKRIQDILARIYEQAITVEEQVLRGESVQTENGKMLGTVLTNVANLGEFITSIDELMKRLLQRQTQFAHQALQVVEEVTVASSVTEETSAATEQVLASVEDEGTRLQESMQALANVSKQVERLAELLEH</sequence>
<feature type="transmembrane region" description="Helical" evidence="3">
    <location>
        <begin position="80"/>
        <end position="97"/>
    </location>
</feature>
<keyword evidence="3" id="KW-0472">Membrane</keyword>
<dbReference type="Gene3D" id="1.10.287.950">
    <property type="entry name" value="Methyl-accepting chemotaxis protein"/>
    <property type="match status" value="1"/>
</dbReference>
<dbReference type="SUPFAM" id="SSF58104">
    <property type="entry name" value="Methyl-accepting chemotaxis protein (MCP) signaling domain"/>
    <property type="match status" value="1"/>
</dbReference>
<dbReference type="GO" id="GO:0007165">
    <property type="term" value="P:signal transduction"/>
    <property type="evidence" value="ECO:0007669"/>
    <property type="project" value="UniProtKB-KW"/>
</dbReference>
<dbReference type="eggNOG" id="COG0840">
    <property type="taxonomic scope" value="Bacteria"/>
</dbReference>
<dbReference type="GO" id="GO:0016020">
    <property type="term" value="C:membrane"/>
    <property type="evidence" value="ECO:0007669"/>
    <property type="project" value="InterPro"/>
</dbReference>
<feature type="transmembrane region" description="Helical" evidence="3">
    <location>
        <begin position="158"/>
        <end position="175"/>
    </location>
</feature>
<proteinExistence type="predicted"/>
<name>A0A074M726_9BACL</name>
<dbReference type="PANTHER" id="PTHR32089">
    <property type="entry name" value="METHYL-ACCEPTING CHEMOTAXIS PROTEIN MCPB"/>
    <property type="match status" value="1"/>
</dbReference>
<evidence type="ECO:0000256" key="1">
    <source>
        <dbReference type="ARBA" id="ARBA00023224"/>
    </source>
</evidence>
<evidence type="ECO:0000259" key="4">
    <source>
        <dbReference type="PROSITE" id="PS50111"/>
    </source>
</evidence>
<keyword evidence="1 2" id="KW-0807">Transducer</keyword>
<evidence type="ECO:0000313" key="5">
    <source>
        <dbReference type="EMBL" id="KEO81812.1"/>
    </source>
</evidence>
<accession>A0A074M726</accession>
<dbReference type="Pfam" id="PF13295">
    <property type="entry name" value="DUF4077"/>
    <property type="match status" value="1"/>
</dbReference>
<dbReference type="STRING" id="1157490.EL26_18395"/>
<keyword evidence="3" id="KW-0812">Transmembrane</keyword>
<dbReference type="AlphaFoldDB" id="A0A074M726"/>
<feature type="transmembrane region" description="Helical" evidence="3">
    <location>
        <begin position="51"/>
        <end position="68"/>
    </location>
</feature>
<dbReference type="PANTHER" id="PTHR32089:SF112">
    <property type="entry name" value="LYSOZYME-LIKE PROTEIN-RELATED"/>
    <property type="match status" value="1"/>
</dbReference>
<keyword evidence="6" id="KW-1185">Reference proteome</keyword>
<dbReference type="OrthoDB" id="9765776at2"/>
<protein>
    <recommendedName>
        <fullName evidence="4">Methyl-accepting transducer domain-containing protein</fullName>
    </recommendedName>
</protein>
<dbReference type="EMBL" id="JMIR01000031">
    <property type="protein sequence ID" value="KEO81812.1"/>
    <property type="molecule type" value="Genomic_DNA"/>
</dbReference>